<dbReference type="InterPro" id="IPR048962">
    <property type="entry name" value="ARIH1-like_UBL"/>
</dbReference>
<keyword evidence="11 14" id="KW-0863">Zinc-finger</keyword>
<keyword evidence="13" id="KW-0862">Zinc</keyword>
<dbReference type="Pfam" id="PF21235">
    <property type="entry name" value="UBA_ARI1"/>
    <property type="match status" value="1"/>
</dbReference>
<dbReference type="InterPro" id="IPR018957">
    <property type="entry name" value="Znf_C3HC4_RING-type"/>
</dbReference>
<keyword evidence="12" id="KW-0833">Ubl conjugation pathway</keyword>
<dbReference type="GO" id="GO:0016567">
    <property type="term" value="P:protein ubiquitination"/>
    <property type="evidence" value="ECO:0007669"/>
    <property type="project" value="InterPro"/>
</dbReference>
<dbReference type="FunFam" id="1.20.120.1750:FF:000027">
    <property type="entry name" value="RBR-type E3 ubiquitin transferase"/>
    <property type="match status" value="1"/>
</dbReference>
<dbReference type="Pfam" id="PF00097">
    <property type="entry name" value="zf-C3HC4"/>
    <property type="match status" value="1"/>
</dbReference>
<dbReference type="PANTHER" id="PTHR11685">
    <property type="entry name" value="RBR FAMILY RING FINGER AND IBR DOMAIN-CONTAINING"/>
    <property type="match status" value="1"/>
</dbReference>
<comment type="similarity">
    <text evidence="5">Belongs to the RBR family. Ariadne subfamily.</text>
</comment>
<dbReference type="InterPro" id="IPR044066">
    <property type="entry name" value="TRIAD_supradom"/>
</dbReference>
<dbReference type="InterPro" id="IPR013083">
    <property type="entry name" value="Znf_RING/FYVE/PHD"/>
</dbReference>
<dbReference type="GO" id="GO:0061630">
    <property type="term" value="F:ubiquitin protein ligase activity"/>
    <property type="evidence" value="ECO:0007669"/>
    <property type="project" value="UniProtKB-EC"/>
</dbReference>
<dbReference type="Pfam" id="PF01485">
    <property type="entry name" value="IBR"/>
    <property type="match status" value="1"/>
</dbReference>
<dbReference type="EMBL" id="JAUIZM010000011">
    <property type="protein sequence ID" value="KAK1354659.1"/>
    <property type="molecule type" value="Genomic_DNA"/>
</dbReference>
<dbReference type="Pfam" id="PF19422">
    <property type="entry name" value="Ariadne"/>
    <property type="match status" value="1"/>
</dbReference>
<evidence type="ECO:0000256" key="10">
    <source>
        <dbReference type="ARBA" id="ARBA00022737"/>
    </source>
</evidence>
<comment type="catalytic activity">
    <reaction evidence="1">
        <text>[E2 ubiquitin-conjugating enzyme]-S-ubiquitinyl-L-cysteine + [acceptor protein]-L-lysine = [E2 ubiquitin-conjugating enzyme]-L-cysteine + [acceptor protein]-N(6)-ubiquitinyl-L-lysine.</text>
        <dbReference type="EC" id="2.3.2.31"/>
    </reaction>
</comment>
<evidence type="ECO:0000256" key="11">
    <source>
        <dbReference type="ARBA" id="ARBA00022771"/>
    </source>
</evidence>
<reference evidence="18" key="1">
    <citation type="submission" date="2023-02" db="EMBL/GenBank/DDBJ databases">
        <title>Genome of toxic invasive species Heracleum sosnowskyi carries increased number of genes despite the absence of recent whole-genome duplications.</title>
        <authorList>
            <person name="Schelkunov M."/>
            <person name="Shtratnikova V."/>
            <person name="Makarenko M."/>
            <person name="Klepikova A."/>
            <person name="Omelchenko D."/>
            <person name="Novikova G."/>
            <person name="Obukhova E."/>
            <person name="Bogdanov V."/>
            <person name="Penin A."/>
            <person name="Logacheva M."/>
        </authorList>
    </citation>
    <scope>NUCLEOTIDE SEQUENCE</scope>
    <source>
        <strain evidence="18">Hsosn_3</strain>
        <tissue evidence="18">Leaf</tissue>
    </source>
</reference>
<dbReference type="InterPro" id="IPR002867">
    <property type="entry name" value="IBR_dom"/>
</dbReference>
<name>A0AAD8GUT0_9APIA</name>
<dbReference type="PROSITE" id="PS00518">
    <property type="entry name" value="ZF_RING_1"/>
    <property type="match status" value="2"/>
</dbReference>
<proteinExistence type="inferred from homology"/>
<keyword evidence="19" id="KW-1185">Reference proteome</keyword>
<dbReference type="InterPro" id="IPR001841">
    <property type="entry name" value="Znf_RING"/>
</dbReference>
<feature type="compositionally biased region" description="Acidic residues" evidence="15">
    <location>
        <begin position="1"/>
        <end position="26"/>
    </location>
</feature>
<evidence type="ECO:0000256" key="14">
    <source>
        <dbReference type="PROSITE-ProRule" id="PRU00175"/>
    </source>
</evidence>
<dbReference type="CDD" id="cd20346">
    <property type="entry name" value="BRcat_RBR_ANKIB1"/>
    <property type="match status" value="1"/>
</dbReference>
<dbReference type="PROSITE" id="PS01358">
    <property type="entry name" value="ZF_RANBP2_1"/>
    <property type="match status" value="1"/>
</dbReference>
<dbReference type="Proteomes" id="UP001237642">
    <property type="component" value="Unassembled WGS sequence"/>
</dbReference>
<evidence type="ECO:0000256" key="15">
    <source>
        <dbReference type="SAM" id="MobiDB-lite"/>
    </source>
</evidence>
<protein>
    <recommendedName>
        <fullName evidence="7">RanBP-type and C3HC4-type zinc finger-containing protein 1</fullName>
        <ecNumber evidence="6">2.3.2.31</ecNumber>
    </recommendedName>
</protein>
<feature type="region of interest" description="Disordered" evidence="15">
    <location>
        <begin position="1"/>
        <end position="30"/>
    </location>
</feature>
<evidence type="ECO:0000256" key="1">
    <source>
        <dbReference type="ARBA" id="ARBA00001798"/>
    </source>
</evidence>
<dbReference type="InterPro" id="IPR031127">
    <property type="entry name" value="E3_UB_ligase_RBR"/>
</dbReference>
<dbReference type="PROSITE" id="PS50089">
    <property type="entry name" value="ZF_RING_2"/>
    <property type="match status" value="1"/>
</dbReference>
<keyword evidence="10" id="KW-0677">Repeat</keyword>
<evidence type="ECO:0000313" key="19">
    <source>
        <dbReference type="Proteomes" id="UP001237642"/>
    </source>
</evidence>
<sequence length="537" mass="61885">MDCFEDPFTDDESMEPMDSESFDDESMEIKESSKTYKALTKDDIKKNQEDDVALLSTALSVPTSAAAILLQNYKWNVESAQDAWFNDEDGVRESVGLLKKPVVGSRKSGDLLVCGICFENYVYNVRFESTVGFCGHSFCRACLKTYVIVAINDGSRCLFLRCPDPSCHAVIGEDMVNVLVCRENMNKYKEFYYRSYVELSKARKWCPARDCGGAIEYELGSENSGVTCECSFSFCWHCAEDYHSPVACETVKTWILKNTSESENVTWVLANTKPCPKCEVPIEKNSGCMHMTCKRPCHHEFCWICLGPWLAHDSKTCNGYKETVRRGESEVHKRRQGAQEYIQRYAHYYERWAANDKSRKKALADLHEIKNEKLEKLEKKHHQPAGQLTFVTEAWDQIVECRRVLKWTYVYGYYMPPEAYAKTELFEYLQGEAEVALERLHDCAENKLQKYFEDDANSDEFNKVFRKELTNLTRVTGRYFSNFLKGLENGLSEVDNPPSKVKHVQLKDAWKCQSCGHPNDGEHNMCYMCLNPCHLKR</sequence>
<comment type="cofactor">
    <cofactor evidence="2">
        <name>Zn(2+)</name>
        <dbReference type="ChEBI" id="CHEBI:29105"/>
    </cofactor>
</comment>
<feature type="domain" description="RING-type" evidence="16">
    <location>
        <begin position="114"/>
        <end position="161"/>
    </location>
</feature>
<dbReference type="SMART" id="SM00647">
    <property type="entry name" value="IBR"/>
    <property type="match status" value="2"/>
</dbReference>
<evidence type="ECO:0000256" key="5">
    <source>
        <dbReference type="ARBA" id="ARBA00005884"/>
    </source>
</evidence>
<dbReference type="EC" id="2.3.2.31" evidence="6"/>
<organism evidence="18 19">
    <name type="scientific">Heracleum sosnowskyi</name>
    <dbReference type="NCBI Taxonomy" id="360622"/>
    <lineage>
        <taxon>Eukaryota</taxon>
        <taxon>Viridiplantae</taxon>
        <taxon>Streptophyta</taxon>
        <taxon>Embryophyta</taxon>
        <taxon>Tracheophyta</taxon>
        <taxon>Spermatophyta</taxon>
        <taxon>Magnoliopsida</taxon>
        <taxon>eudicotyledons</taxon>
        <taxon>Gunneridae</taxon>
        <taxon>Pentapetalae</taxon>
        <taxon>asterids</taxon>
        <taxon>campanulids</taxon>
        <taxon>Apiales</taxon>
        <taxon>Apiaceae</taxon>
        <taxon>Apioideae</taxon>
        <taxon>apioid superclade</taxon>
        <taxon>Tordylieae</taxon>
        <taxon>Tordyliinae</taxon>
        <taxon>Heracleum</taxon>
    </lineage>
</organism>
<dbReference type="SMART" id="SM00184">
    <property type="entry name" value="RING"/>
    <property type="match status" value="3"/>
</dbReference>
<dbReference type="PROSITE" id="PS51873">
    <property type="entry name" value="TRIAD"/>
    <property type="match status" value="1"/>
</dbReference>
<dbReference type="GO" id="GO:0008270">
    <property type="term" value="F:zinc ion binding"/>
    <property type="evidence" value="ECO:0007669"/>
    <property type="project" value="UniProtKB-KW"/>
</dbReference>
<dbReference type="InterPro" id="IPR001876">
    <property type="entry name" value="Znf_RanBP2"/>
</dbReference>
<evidence type="ECO:0000256" key="6">
    <source>
        <dbReference type="ARBA" id="ARBA00012251"/>
    </source>
</evidence>
<evidence type="ECO:0000256" key="3">
    <source>
        <dbReference type="ARBA" id="ARBA00003976"/>
    </source>
</evidence>
<accession>A0AAD8GUT0</accession>
<comment type="function">
    <text evidence="3">Might act as an E3 ubiquitin-protein ligase, or as part of E3 complex, which accepts ubiquitin from specific E2 ubiquitin-conjugating enzymes and then transfers it to substrates.</text>
</comment>
<dbReference type="Gene3D" id="2.20.25.20">
    <property type="match status" value="1"/>
</dbReference>
<evidence type="ECO:0000256" key="12">
    <source>
        <dbReference type="ARBA" id="ARBA00022786"/>
    </source>
</evidence>
<dbReference type="Pfam" id="PF22191">
    <property type="entry name" value="IBR_1"/>
    <property type="match status" value="1"/>
</dbReference>
<comment type="pathway">
    <text evidence="4">Protein modification; protein ubiquitination.</text>
</comment>
<dbReference type="Gene3D" id="1.20.120.1750">
    <property type="match status" value="1"/>
</dbReference>
<reference evidence="18" key="2">
    <citation type="submission" date="2023-05" db="EMBL/GenBank/DDBJ databases">
        <authorList>
            <person name="Schelkunov M.I."/>
        </authorList>
    </citation>
    <scope>NUCLEOTIDE SEQUENCE</scope>
    <source>
        <strain evidence="18">Hsosn_3</strain>
        <tissue evidence="18">Leaf</tissue>
    </source>
</reference>
<dbReference type="InterPro" id="IPR017907">
    <property type="entry name" value="Znf_RING_CS"/>
</dbReference>
<dbReference type="AlphaFoldDB" id="A0AAD8GUT0"/>
<dbReference type="Gene3D" id="3.30.40.10">
    <property type="entry name" value="Zinc/RING finger domain, C3HC4 (zinc finger)"/>
    <property type="match status" value="1"/>
</dbReference>
<comment type="caution">
    <text evidence="18">The sequence shown here is derived from an EMBL/GenBank/DDBJ whole genome shotgun (WGS) entry which is preliminary data.</text>
</comment>
<dbReference type="SUPFAM" id="SSF57850">
    <property type="entry name" value="RING/U-box"/>
    <property type="match status" value="3"/>
</dbReference>
<feature type="domain" description="RING-type" evidence="17">
    <location>
        <begin position="110"/>
        <end position="321"/>
    </location>
</feature>
<evidence type="ECO:0000256" key="7">
    <source>
        <dbReference type="ARBA" id="ARBA00017887"/>
    </source>
</evidence>
<evidence type="ECO:0000256" key="8">
    <source>
        <dbReference type="ARBA" id="ARBA00022679"/>
    </source>
</evidence>
<evidence type="ECO:0000313" key="18">
    <source>
        <dbReference type="EMBL" id="KAK1354659.1"/>
    </source>
</evidence>
<gene>
    <name evidence="18" type="ORF">POM88_047915</name>
</gene>
<evidence type="ECO:0000256" key="13">
    <source>
        <dbReference type="ARBA" id="ARBA00022833"/>
    </source>
</evidence>
<keyword evidence="9" id="KW-0479">Metal-binding</keyword>
<evidence type="ECO:0000259" key="17">
    <source>
        <dbReference type="PROSITE" id="PS51873"/>
    </source>
</evidence>
<keyword evidence="8 18" id="KW-0808">Transferase</keyword>
<evidence type="ECO:0000259" key="16">
    <source>
        <dbReference type="PROSITE" id="PS50089"/>
    </source>
</evidence>
<dbReference type="FunFam" id="3.30.40.10:FF:000019">
    <property type="entry name" value="RBR-type E3 ubiquitin transferase"/>
    <property type="match status" value="1"/>
</dbReference>
<evidence type="ECO:0000256" key="9">
    <source>
        <dbReference type="ARBA" id="ARBA00022723"/>
    </source>
</evidence>
<evidence type="ECO:0000256" key="2">
    <source>
        <dbReference type="ARBA" id="ARBA00001947"/>
    </source>
</evidence>
<evidence type="ECO:0000256" key="4">
    <source>
        <dbReference type="ARBA" id="ARBA00004906"/>
    </source>
</evidence>
<dbReference type="InterPro" id="IPR045840">
    <property type="entry name" value="Ariadne"/>
</dbReference>